<proteinExistence type="predicted"/>
<reference evidence="2" key="1">
    <citation type="submission" date="2021-05" db="EMBL/GenBank/DDBJ databases">
        <authorList>
            <person name="Alioto T."/>
            <person name="Alioto T."/>
            <person name="Gomez Garrido J."/>
        </authorList>
    </citation>
    <scope>NUCLEOTIDE SEQUENCE</scope>
</reference>
<dbReference type="EMBL" id="HBUF01131340">
    <property type="protein sequence ID" value="CAG6644227.1"/>
    <property type="molecule type" value="Transcribed_RNA"/>
</dbReference>
<evidence type="ECO:0000313" key="2">
    <source>
        <dbReference type="EMBL" id="CAG6644227.1"/>
    </source>
</evidence>
<feature type="transmembrane region" description="Helical" evidence="1">
    <location>
        <begin position="28"/>
        <end position="47"/>
    </location>
</feature>
<evidence type="ECO:0000256" key="1">
    <source>
        <dbReference type="SAM" id="Phobius"/>
    </source>
</evidence>
<organism evidence="2">
    <name type="scientific">Cacopsylla melanoneura</name>
    <dbReference type="NCBI Taxonomy" id="428564"/>
    <lineage>
        <taxon>Eukaryota</taxon>
        <taxon>Metazoa</taxon>
        <taxon>Ecdysozoa</taxon>
        <taxon>Arthropoda</taxon>
        <taxon>Hexapoda</taxon>
        <taxon>Insecta</taxon>
        <taxon>Pterygota</taxon>
        <taxon>Neoptera</taxon>
        <taxon>Paraneoptera</taxon>
        <taxon>Hemiptera</taxon>
        <taxon>Sternorrhyncha</taxon>
        <taxon>Psylloidea</taxon>
        <taxon>Psyllidae</taxon>
        <taxon>Psyllinae</taxon>
        <taxon>Cacopsylla</taxon>
    </lineage>
</organism>
<dbReference type="AlphaFoldDB" id="A0A8D8R6U1"/>
<keyword evidence="1" id="KW-0812">Transmembrane</keyword>
<sequence>MSVNWSVALIPTQSKLFLDKKRFVPRTVFFLTFPVFLLSSLSGTLGFKSFENNTLNYHLENNAKRQNEVRHHSPVTTLWVFSLLLPTSIGKRQILKLIPDA</sequence>
<accession>A0A8D8R6U1</accession>
<protein>
    <submittedName>
        <fullName evidence="2">Uncharacterized protein</fullName>
    </submittedName>
</protein>
<keyword evidence="1" id="KW-1133">Transmembrane helix</keyword>
<name>A0A8D8R6U1_9HEMI</name>
<keyword evidence="1" id="KW-0472">Membrane</keyword>